<organism evidence="1 2">
    <name type="scientific">Streptomyces finlayi</name>
    <dbReference type="NCBI Taxonomy" id="67296"/>
    <lineage>
        <taxon>Bacteria</taxon>
        <taxon>Bacillati</taxon>
        <taxon>Actinomycetota</taxon>
        <taxon>Actinomycetes</taxon>
        <taxon>Kitasatosporales</taxon>
        <taxon>Streptomycetaceae</taxon>
        <taxon>Streptomyces</taxon>
    </lineage>
</organism>
<reference evidence="1" key="1">
    <citation type="journal article" date="2014" name="Int. J. Syst. Evol. Microbiol.">
        <title>Complete genome sequence of Corynebacterium casei LMG S-19264T (=DSM 44701T), isolated from a smear-ripened cheese.</title>
        <authorList>
            <consortium name="US DOE Joint Genome Institute (JGI-PGF)"/>
            <person name="Walter F."/>
            <person name="Albersmeier A."/>
            <person name="Kalinowski J."/>
            <person name="Ruckert C."/>
        </authorList>
    </citation>
    <scope>NUCLEOTIDE SEQUENCE</scope>
    <source>
        <strain evidence="1">JCM 4637</strain>
    </source>
</reference>
<evidence type="ECO:0000313" key="1">
    <source>
        <dbReference type="EMBL" id="GHC91021.1"/>
    </source>
</evidence>
<reference evidence="1" key="2">
    <citation type="submission" date="2020-09" db="EMBL/GenBank/DDBJ databases">
        <authorList>
            <person name="Sun Q."/>
            <person name="Ohkuma M."/>
        </authorList>
    </citation>
    <scope>NUCLEOTIDE SEQUENCE</scope>
    <source>
        <strain evidence="1">JCM 4637</strain>
    </source>
</reference>
<evidence type="ECO:0000313" key="2">
    <source>
        <dbReference type="Proteomes" id="UP000638353"/>
    </source>
</evidence>
<accession>A0A918WWR6</accession>
<dbReference type="EMBL" id="BMVC01000004">
    <property type="protein sequence ID" value="GHC91021.1"/>
    <property type="molecule type" value="Genomic_DNA"/>
</dbReference>
<comment type="caution">
    <text evidence="1">The sequence shown here is derived from an EMBL/GenBank/DDBJ whole genome shotgun (WGS) entry which is preliminary data.</text>
</comment>
<protein>
    <submittedName>
        <fullName evidence="1">Uncharacterized protein</fullName>
    </submittedName>
</protein>
<name>A0A918WWR6_9ACTN</name>
<dbReference type="Proteomes" id="UP000638353">
    <property type="component" value="Unassembled WGS sequence"/>
</dbReference>
<sequence>MGLVRPTPPVLAGVKVGYRVASGPQELGQVLALNRFDLDDRTEATR</sequence>
<dbReference type="AlphaFoldDB" id="A0A918WWR6"/>
<gene>
    <name evidence="1" type="ORF">GCM10010334_25610</name>
</gene>
<proteinExistence type="predicted"/>